<dbReference type="InterPro" id="IPR011576">
    <property type="entry name" value="Pyridox_Oxase_N"/>
</dbReference>
<dbReference type="STRING" id="37916.MCHLDSM_00218"/>
<dbReference type="Proteomes" id="UP000036513">
    <property type="component" value="Unassembled WGS sequence"/>
</dbReference>
<dbReference type="RefSeq" id="WP_082168626.1">
    <property type="nucleotide sequence ID" value="NZ_JYNL01000002.1"/>
</dbReference>
<dbReference type="InterPro" id="IPR012349">
    <property type="entry name" value="Split_barrel_FMN-bd"/>
</dbReference>
<evidence type="ECO:0000313" key="2">
    <source>
        <dbReference type="EMBL" id="KMO83758.1"/>
    </source>
</evidence>
<organism evidence="2 3">
    <name type="scientific">Mycolicibacterium chlorophenolicum</name>
    <dbReference type="NCBI Taxonomy" id="37916"/>
    <lineage>
        <taxon>Bacteria</taxon>
        <taxon>Bacillati</taxon>
        <taxon>Actinomycetota</taxon>
        <taxon>Actinomycetes</taxon>
        <taxon>Mycobacteriales</taxon>
        <taxon>Mycobacteriaceae</taxon>
        <taxon>Mycolicibacterium</taxon>
    </lineage>
</organism>
<accession>A0A0J6WNS6</accession>
<dbReference type="SUPFAM" id="SSF50475">
    <property type="entry name" value="FMN-binding split barrel"/>
    <property type="match status" value="1"/>
</dbReference>
<keyword evidence="3" id="KW-1185">Reference proteome</keyword>
<dbReference type="EC" id="1.4.3.5" evidence="2"/>
<dbReference type="GO" id="GO:0004733">
    <property type="term" value="F:pyridoxamine phosphate oxidase activity"/>
    <property type="evidence" value="ECO:0007669"/>
    <property type="project" value="UniProtKB-EC"/>
</dbReference>
<dbReference type="SMR" id="A0A0J6WNS6"/>
<comment type="caution">
    <text evidence="2">The sequence shown here is derived from an EMBL/GenBank/DDBJ whole genome shotgun (WGS) entry which is preliminary data.</text>
</comment>
<protein>
    <submittedName>
        <fullName evidence="2">Putative pyridoxine/pyridoxamine 5'-phosphate oxidase</fullName>
        <ecNumber evidence="2">1.4.3.5</ecNumber>
    </submittedName>
</protein>
<dbReference type="PATRIC" id="fig|37916.4.peg.228"/>
<sequence>MNAAERREFVRSHRAAIFGYSRKKDGPSLTVVYYVMDGDDILVSSTTPRSKTRAVVRNPKISLCVLDESWPFAYLTVYCDATVDATVESDLDAVVSLYKRIFGTILGREFDDSAAHDDVVEKAIKEERVVLRLKPYATFMTPPRPITSEADIAPLVHLESTTMPW</sequence>
<gene>
    <name evidence="2" type="ORF">MCHLDSM_00218</name>
</gene>
<evidence type="ECO:0000259" key="1">
    <source>
        <dbReference type="Pfam" id="PF01243"/>
    </source>
</evidence>
<dbReference type="AlphaFoldDB" id="A0A0J6WNS6"/>
<dbReference type="EMBL" id="JYNL01000002">
    <property type="protein sequence ID" value="KMO83758.1"/>
    <property type="molecule type" value="Genomic_DNA"/>
</dbReference>
<dbReference type="Pfam" id="PF01243">
    <property type="entry name" value="PNPOx_N"/>
    <property type="match status" value="1"/>
</dbReference>
<name>A0A0J6WNS6_9MYCO</name>
<reference evidence="2 3" key="1">
    <citation type="journal article" date="2015" name="Genome Biol. Evol.">
        <title>Characterization of Three Mycobacterium spp. with Potential Use in Bioremediation by Genome Sequencing and Comparative Genomics.</title>
        <authorList>
            <person name="Das S."/>
            <person name="Pettersson B.M."/>
            <person name="Behra P.R."/>
            <person name="Ramesh M."/>
            <person name="Dasgupta S."/>
            <person name="Bhattacharya A."/>
            <person name="Kirsebom L.A."/>
        </authorList>
    </citation>
    <scope>NUCLEOTIDE SEQUENCE [LARGE SCALE GENOMIC DNA]</scope>
    <source>
        <strain evidence="2 3">DSM 43826</strain>
    </source>
</reference>
<dbReference type="Gene3D" id="2.30.110.10">
    <property type="entry name" value="Electron Transport, Fmn-binding Protein, Chain A"/>
    <property type="match status" value="1"/>
</dbReference>
<proteinExistence type="predicted"/>
<feature type="domain" description="Pyridoxamine 5'-phosphate oxidase N-terminal" evidence="1">
    <location>
        <begin position="5"/>
        <end position="127"/>
    </location>
</feature>
<keyword evidence="2" id="KW-0560">Oxidoreductase</keyword>
<evidence type="ECO:0000313" key="3">
    <source>
        <dbReference type="Proteomes" id="UP000036513"/>
    </source>
</evidence>